<evidence type="ECO:0000313" key="3">
    <source>
        <dbReference type="EMBL" id="PWI72655.1"/>
    </source>
</evidence>
<reference evidence="3" key="1">
    <citation type="submission" date="2015-05" db="EMBL/GenBank/DDBJ databases">
        <authorList>
            <person name="Wang D.B."/>
            <person name="Wang M."/>
        </authorList>
    </citation>
    <scope>NUCLEOTIDE SEQUENCE</scope>
    <source>
        <strain evidence="3">36-1</strain>
    </source>
</reference>
<evidence type="ECO:0000256" key="1">
    <source>
        <dbReference type="SAM" id="MobiDB-lite"/>
    </source>
</evidence>
<evidence type="ECO:0000313" key="5">
    <source>
        <dbReference type="Proteomes" id="UP001287286"/>
    </source>
</evidence>
<feature type="compositionally biased region" description="Basic and acidic residues" evidence="1">
    <location>
        <begin position="1"/>
        <end position="10"/>
    </location>
</feature>
<accession>A0A2U3EDR0</accession>
<name>A0A2U3EDR0_PURLI</name>
<evidence type="ECO:0000313" key="2">
    <source>
        <dbReference type="EMBL" id="KAK4091809.1"/>
    </source>
</evidence>
<dbReference type="Proteomes" id="UP000245956">
    <property type="component" value="Unassembled WGS sequence"/>
</dbReference>
<sequence>METTRDETRPDAGTWGPKFNSRKIQVGREAPPPLLSPPSRQTPGRTQKVTRVPPCVADPDDEVVLLDRATASGTKTVCRPRSRNGRHLLASEDQAKDQGKGATGRGEPEIESEAMALTFSEAFAAGAKAYKEGRKEGRSTRRNARLPRLASFRRLIRARRRSVRTATINVNVNVNANLGETKARQGGFQGRQLWVRRDDMVRPCSGSMALGQLQARLWHSGSHATNGCPAAGGPFACHGPILQRESLPESLPIDQYANRELNLQFRHIGALPQNTNSQVPPLLPALQLGPRQFALTRSRICAGGPYILQPTTPIAAQPTCPSGSRSRSYEPSVTPFSGPPRPRSKDNISVNLRRTLHGQITESPVGEPGLGAEHLVRFSIALLSQCIRWCKNKAARHTEVAGAIPMCKPHFRVSSCYLAPNPASRETSWQHKASQLPAAQSCTAVAIGST</sequence>
<dbReference type="Proteomes" id="UP001287286">
    <property type="component" value="Unassembled WGS sequence"/>
</dbReference>
<dbReference type="EMBL" id="LCWV01000005">
    <property type="protein sequence ID" value="PWI72655.1"/>
    <property type="molecule type" value="Genomic_DNA"/>
</dbReference>
<protein>
    <submittedName>
        <fullName evidence="3">Uncharacterized protein</fullName>
    </submittedName>
</protein>
<reference evidence="2" key="3">
    <citation type="submission" date="2023-11" db="EMBL/GenBank/DDBJ databases">
        <authorList>
            <person name="Beijen E."/>
            <person name="Ohm R.A."/>
        </authorList>
    </citation>
    <scope>NUCLEOTIDE SEQUENCE</scope>
    <source>
        <strain evidence="2">CBS 150709</strain>
    </source>
</reference>
<feature type="region of interest" description="Disordered" evidence="1">
    <location>
        <begin position="1"/>
        <end position="57"/>
    </location>
</feature>
<evidence type="ECO:0000313" key="4">
    <source>
        <dbReference type="Proteomes" id="UP000245956"/>
    </source>
</evidence>
<dbReference type="EMBL" id="JAWRVI010000010">
    <property type="protein sequence ID" value="KAK4091809.1"/>
    <property type="molecule type" value="Genomic_DNA"/>
</dbReference>
<gene>
    <name evidence="3" type="ORF">PCL_09670</name>
    <name evidence="2" type="ORF">Purlil1_3648</name>
</gene>
<feature type="compositionally biased region" description="Polar residues" evidence="1">
    <location>
        <begin position="313"/>
        <end position="335"/>
    </location>
</feature>
<proteinExistence type="predicted"/>
<organism evidence="3 4">
    <name type="scientific">Purpureocillium lilacinum</name>
    <name type="common">Paecilomyces lilacinus</name>
    <dbReference type="NCBI Taxonomy" id="33203"/>
    <lineage>
        <taxon>Eukaryota</taxon>
        <taxon>Fungi</taxon>
        <taxon>Dikarya</taxon>
        <taxon>Ascomycota</taxon>
        <taxon>Pezizomycotina</taxon>
        <taxon>Sordariomycetes</taxon>
        <taxon>Hypocreomycetidae</taxon>
        <taxon>Hypocreales</taxon>
        <taxon>Ophiocordycipitaceae</taxon>
        <taxon>Purpureocillium</taxon>
    </lineage>
</organism>
<feature type="compositionally biased region" description="Basic and acidic residues" evidence="1">
    <location>
        <begin position="89"/>
        <end position="99"/>
    </location>
</feature>
<keyword evidence="5" id="KW-1185">Reference proteome</keyword>
<reference evidence="3 4" key="2">
    <citation type="journal article" date="2016" name="Front. Microbiol.">
        <title>Genome and transcriptome sequences reveal the specific parasitism of the nematophagous Purpureocillium lilacinum 36-1.</title>
        <authorList>
            <person name="Xie J."/>
            <person name="Li S."/>
            <person name="Mo C."/>
            <person name="Xiao X."/>
            <person name="Peng D."/>
            <person name="Wang G."/>
            <person name="Xiao Y."/>
        </authorList>
    </citation>
    <scope>NUCLEOTIDE SEQUENCE [LARGE SCALE GENOMIC DNA]</scope>
    <source>
        <strain evidence="3 4">36-1</strain>
    </source>
</reference>
<feature type="region of interest" description="Disordered" evidence="1">
    <location>
        <begin position="313"/>
        <end position="346"/>
    </location>
</feature>
<comment type="caution">
    <text evidence="3">The sequence shown here is derived from an EMBL/GenBank/DDBJ whole genome shotgun (WGS) entry which is preliminary data.</text>
</comment>
<dbReference type="AlphaFoldDB" id="A0A2U3EDR0"/>
<feature type="region of interest" description="Disordered" evidence="1">
    <location>
        <begin position="75"/>
        <end position="107"/>
    </location>
</feature>
<reference evidence="2 5" key="4">
    <citation type="journal article" date="2024" name="Microbiol. Resour. Announc.">
        <title>Genome annotations for the ascomycete fungi Trichoderma harzianum, Trichoderma aggressivum, and Purpureocillium lilacinum.</title>
        <authorList>
            <person name="Beijen E.P.W."/>
            <person name="Ohm R.A."/>
        </authorList>
    </citation>
    <scope>NUCLEOTIDE SEQUENCE [LARGE SCALE GENOMIC DNA]</scope>
    <source>
        <strain evidence="2 5">CBS 150709</strain>
    </source>
</reference>
<feature type="compositionally biased region" description="Polar residues" evidence="1">
    <location>
        <begin position="38"/>
        <end position="49"/>
    </location>
</feature>